<dbReference type="Gene3D" id="2.20.100.10">
    <property type="entry name" value="Thrombospondin type-1 (TSP1) repeat"/>
    <property type="match status" value="1"/>
</dbReference>
<dbReference type="SUPFAM" id="SSF82895">
    <property type="entry name" value="TSP-1 type 1 repeat"/>
    <property type="match status" value="1"/>
</dbReference>
<evidence type="ECO:0000256" key="4">
    <source>
        <dbReference type="SAM" id="Phobius"/>
    </source>
</evidence>
<accession>A0A4U5UDL5</accession>
<gene>
    <name evidence="5" type="ORF">D9C73_006660</name>
</gene>
<reference evidence="5 6" key="1">
    <citation type="submission" date="2019-01" db="EMBL/GenBank/DDBJ databases">
        <title>Genome Assembly of Collichthys lucidus.</title>
        <authorList>
            <person name="Cai M."/>
            <person name="Xiao S."/>
        </authorList>
    </citation>
    <scope>NUCLEOTIDE SEQUENCE [LARGE SCALE GENOMIC DNA]</scope>
    <source>
        <strain evidence="5">JT15FE1705JMU</strain>
        <tissue evidence="5">Muscle</tissue>
    </source>
</reference>
<keyword evidence="4" id="KW-0472">Membrane</keyword>
<keyword evidence="2" id="KW-1015">Disulfide bond</keyword>
<dbReference type="SMART" id="SM00209">
    <property type="entry name" value="TSP1"/>
    <property type="match status" value="1"/>
</dbReference>
<evidence type="ECO:0000256" key="2">
    <source>
        <dbReference type="ARBA" id="ARBA00023157"/>
    </source>
</evidence>
<keyword evidence="4" id="KW-1133">Transmembrane helix</keyword>
<sequence length="233" mass="25094">MGSMLREAQGDCGGGEDQGSEQSRSTLETASSQTIQELIFLSLPSPFSFVSNSTPKRDIYFYFGLDGGWSEWSKWSACGAECSMWRSRECTQPSPGTGGKDCQGLDFQSLNCTSEQCPQIDSATPPWLPGTMALHKGPRSILHLRHQIPPAQGDSPVSGAEDVALYVGMVAVALCLTLLLIVVVLVYRRKKEGPGCRCGGLLHPHHWLPAHGHQAQQARCVGTAATQASPPQQ</sequence>
<dbReference type="InterPro" id="IPR036383">
    <property type="entry name" value="TSP1_rpt_sf"/>
</dbReference>
<keyword evidence="4" id="KW-0812">Transmembrane</keyword>
<dbReference type="InterPro" id="IPR052065">
    <property type="entry name" value="Compl_asym_regulator"/>
</dbReference>
<evidence type="ECO:0000256" key="3">
    <source>
        <dbReference type="SAM" id="MobiDB-lite"/>
    </source>
</evidence>
<evidence type="ECO:0000256" key="1">
    <source>
        <dbReference type="ARBA" id="ARBA00022737"/>
    </source>
</evidence>
<keyword evidence="5" id="KW-0675">Receptor</keyword>
<dbReference type="STRING" id="240159.A0A4U5UDL5"/>
<protein>
    <submittedName>
        <fullName evidence="5">Netrin receptor UNC5A</fullName>
    </submittedName>
</protein>
<proteinExistence type="predicted"/>
<keyword evidence="1" id="KW-0677">Repeat</keyword>
<dbReference type="FunFam" id="2.20.100.10:FF:000002">
    <property type="entry name" value="Unc-5 netrin receptor C"/>
    <property type="match status" value="1"/>
</dbReference>
<organism evidence="5 6">
    <name type="scientific">Collichthys lucidus</name>
    <name type="common">Big head croaker</name>
    <name type="synonym">Sciaena lucida</name>
    <dbReference type="NCBI Taxonomy" id="240159"/>
    <lineage>
        <taxon>Eukaryota</taxon>
        <taxon>Metazoa</taxon>
        <taxon>Chordata</taxon>
        <taxon>Craniata</taxon>
        <taxon>Vertebrata</taxon>
        <taxon>Euteleostomi</taxon>
        <taxon>Actinopterygii</taxon>
        <taxon>Neopterygii</taxon>
        <taxon>Teleostei</taxon>
        <taxon>Neoteleostei</taxon>
        <taxon>Acanthomorphata</taxon>
        <taxon>Eupercaria</taxon>
        <taxon>Sciaenidae</taxon>
        <taxon>Collichthys</taxon>
    </lineage>
</organism>
<dbReference type="InterPro" id="IPR000884">
    <property type="entry name" value="TSP1_rpt"/>
</dbReference>
<dbReference type="PANTHER" id="PTHR22906">
    <property type="entry name" value="PROPERDIN"/>
    <property type="match status" value="1"/>
</dbReference>
<dbReference type="Proteomes" id="UP000298787">
    <property type="component" value="Chromosome 6"/>
</dbReference>
<evidence type="ECO:0000313" key="5">
    <source>
        <dbReference type="EMBL" id="TKS72583.1"/>
    </source>
</evidence>
<name>A0A4U5UDL5_COLLU</name>
<dbReference type="EMBL" id="CM014083">
    <property type="protein sequence ID" value="TKS72583.1"/>
    <property type="molecule type" value="Genomic_DNA"/>
</dbReference>
<dbReference type="PROSITE" id="PS50092">
    <property type="entry name" value="TSP1"/>
    <property type="match status" value="1"/>
</dbReference>
<feature type="transmembrane region" description="Helical" evidence="4">
    <location>
        <begin position="163"/>
        <end position="187"/>
    </location>
</feature>
<dbReference type="AlphaFoldDB" id="A0A4U5UDL5"/>
<feature type="region of interest" description="Disordered" evidence="3">
    <location>
        <begin position="1"/>
        <end position="28"/>
    </location>
</feature>
<keyword evidence="6" id="KW-1185">Reference proteome</keyword>
<evidence type="ECO:0000313" key="6">
    <source>
        <dbReference type="Proteomes" id="UP000298787"/>
    </source>
</evidence>